<evidence type="ECO:0000313" key="2">
    <source>
        <dbReference type="Proteomes" id="UP001159427"/>
    </source>
</evidence>
<organism evidence="1 2">
    <name type="scientific">Porites evermanni</name>
    <dbReference type="NCBI Taxonomy" id="104178"/>
    <lineage>
        <taxon>Eukaryota</taxon>
        <taxon>Metazoa</taxon>
        <taxon>Cnidaria</taxon>
        <taxon>Anthozoa</taxon>
        <taxon>Hexacorallia</taxon>
        <taxon>Scleractinia</taxon>
        <taxon>Fungiina</taxon>
        <taxon>Poritidae</taxon>
        <taxon>Porites</taxon>
    </lineage>
</organism>
<keyword evidence="2" id="KW-1185">Reference proteome</keyword>
<dbReference type="EMBL" id="CALNXI010000742">
    <property type="protein sequence ID" value="CAH3043054.1"/>
    <property type="molecule type" value="Genomic_DNA"/>
</dbReference>
<gene>
    <name evidence="1" type="ORF">PEVE_00040553</name>
</gene>
<proteinExistence type="predicted"/>
<comment type="caution">
    <text evidence="1">The sequence shown here is derived from an EMBL/GenBank/DDBJ whole genome shotgun (WGS) entry which is preliminary data.</text>
</comment>
<sequence length="117" mass="13236">MPQWFALQMACPISGCSNSARGKALILDWVCAEDKTTMFICEEGRLRCGSYQHDDKVVNWKFDCGDRSGVHKNVHFLYPDFEGFNYAMSAAIAQQHAGGAEWAIKLIRELQKQFGRS</sequence>
<name>A0ABN8N4N8_9CNID</name>
<dbReference type="Proteomes" id="UP001159427">
    <property type="component" value="Unassembled WGS sequence"/>
</dbReference>
<evidence type="ECO:0000313" key="1">
    <source>
        <dbReference type="EMBL" id="CAH3043054.1"/>
    </source>
</evidence>
<accession>A0ABN8N4N8</accession>
<reference evidence="1 2" key="1">
    <citation type="submission" date="2022-05" db="EMBL/GenBank/DDBJ databases">
        <authorList>
            <consortium name="Genoscope - CEA"/>
            <person name="William W."/>
        </authorList>
    </citation>
    <scope>NUCLEOTIDE SEQUENCE [LARGE SCALE GENOMIC DNA]</scope>
</reference>
<protein>
    <submittedName>
        <fullName evidence="1">Uncharacterized protein</fullName>
    </submittedName>
</protein>